<feature type="region of interest" description="Disordered" evidence="1">
    <location>
        <begin position="86"/>
        <end position="132"/>
    </location>
</feature>
<accession>A0A7J0EZC8</accession>
<gene>
    <name evidence="2" type="ORF">Acr_07g0017320</name>
</gene>
<feature type="compositionally biased region" description="Polar residues" evidence="1">
    <location>
        <begin position="122"/>
        <end position="132"/>
    </location>
</feature>
<evidence type="ECO:0000313" key="3">
    <source>
        <dbReference type="Proteomes" id="UP000585474"/>
    </source>
</evidence>
<dbReference type="Proteomes" id="UP000585474">
    <property type="component" value="Unassembled WGS sequence"/>
</dbReference>
<proteinExistence type="predicted"/>
<keyword evidence="3" id="KW-1185">Reference proteome</keyword>
<comment type="caution">
    <text evidence="2">The sequence shown here is derived from an EMBL/GenBank/DDBJ whole genome shotgun (WGS) entry which is preliminary data.</text>
</comment>
<organism evidence="2 3">
    <name type="scientific">Actinidia rufa</name>
    <dbReference type="NCBI Taxonomy" id="165716"/>
    <lineage>
        <taxon>Eukaryota</taxon>
        <taxon>Viridiplantae</taxon>
        <taxon>Streptophyta</taxon>
        <taxon>Embryophyta</taxon>
        <taxon>Tracheophyta</taxon>
        <taxon>Spermatophyta</taxon>
        <taxon>Magnoliopsida</taxon>
        <taxon>eudicotyledons</taxon>
        <taxon>Gunneridae</taxon>
        <taxon>Pentapetalae</taxon>
        <taxon>asterids</taxon>
        <taxon>Ericales</taxon>
        <taxon>Actinidiaceae</taxon>
        <taxon>Actinidia</taxon>
    </lineage>
</organism>
<reference evidence="2 3" key="1">
    <citation type="submission" date="2019-07" db="EMBL/GenBank/DDBJ databases">
        <title>De Novo Assembly of kiwifruit Actinidia rufa.</title>
        <authorList>
            <person name="Sugita-Konishi S."/>
            <person name="Sato K."/>
            <person name="Mori E."/>
            <person name="Abe Y."/>
            <person name="Kisaki G."/>
            <person name="Hamano K."/>
            <person name="Suezawa K."/>
            <person name="Otani M."/>
            <person name="Fukuda T."/>
            <person name="Manabe T."/>
            <person name="Gomi K."/>
            <person name="Tabuchi M."/>
            <person name="Akimitsu K."/>
            <person name="Kataoka I."/>
        </authorList>
    </citation>
    <scope>NUCLEOTIDE SEQUENCE [LARGE SCALE GENOMIC DNA]</scope>
    <source>
        <strain evidence="3">cv. Fuchu</strain>
    </source>
</reference>
<sequence length="132" mass="13995">MVLEPRTLGKKNAVKVELVQQTPNPILALPIPAALEKQVTNVDTSKDHETSMALENAIMLPHDVADLTAEGLEEFRDQRIIYMNQPAEDEDGADVGVTQGNGLGGVEGEEVGDVEGGVDEGNSNTSPESSLS</sequence>
<evidence type="ECO:0000313" key="2">
    <source>
        <dbReference type="EMBL" id="GFY91536.1"/>
    </source>
</evidence>
<name>A0A7J0EZC8_9ERIC</name>
<feature type="compositionally biased region" description="Acidic residues" evidence="1">
    <location>
        <begin position="107"/>
        <end position="118"/>
    </location>
</feature>
<dbReference type="EMBL" id="BJWL01000007">
    <property type="protein sequence ID" value="GFY91536.1"/>
    <property type="molecule type" value="Genomic_DNA"/>
</dbReference>
<evidence type="ECO:0000256" key="1">
    <source>
        <dbReference type="SAM" id="MobiDB-lite"/>
    </source>
</evidence>
<dbReference type="AlphaFoldDB" id="A0A7J0EZC8"/>
<protein>
    <submittedName>
        <fullName evidence="2">Uncharacterized protein</fullName>
    </submittedName>
</protein>